<keyword evidence="3" id="KW-1185">Reference proteome</keyword>
<dbReference type="EMBL" id="LHYH01000010">
    <property type="protein sequence ID" value="KXB07155.1"/>
    <property type="molecule type" value="Genomic_DNA"/>
</dbReference>
<reference evidence="2 3" key="1">
    <citation type="journal article" date="2016" name="Sci. Rep.">
        <title>Metabolic traits of an uncultured archaeal lineage -MSBL1- from brine pools of the Red Sea.</title>
        <authorList>
            <person name="Mwirichia R."/>
            <person name="Alam I."/>
            <person name="Rashid M."/>
            <person name="Vinu M."/>
            <person name="Ba-Alawi W."/>
            <person name="Anthony Kamau A."/>
            <person name="Kamanda Ngugi D."/>
            <person name="Goker M."/>
            <person name="Klenk H.P."/>
            <person name="Bajic V."/>
            <person name="Stingl U."/>
        </authorList>
    </citation>
    <scope>NUCLEOTIDE SEQUENCE [LARGE SCALE GENOMIC DNA]</scope>
    <source>
        <strain evidence="2">SCGC-AAA382K21</strain>
    </source>
</reference>
<gene>
    <name evidence="2" type="ORF">AKJ54_00695</name>
</gene>
<name>A0A133VL43_9EURY</name>
<comment type="caution">
    <text evidence="2">The sequence shown here is derived from an EMBL/GenBank/DDBJ whole genome shotgun (WGS) entry which is preliminary data.</text>
</comment>
<feature type="transmembrane region" description="Helical" evidence="1">
    <location>
        <begin position="35"/>
        <end position="60"/>
    </location>
</feature>
<evidence type="ECO:0000313" key="2">
    <source>
        <dbReference type="EMBL" id="KXB07155.1"/>
    </source>
</evidence>
<protein>
    <submittedName>
        <fullName evidence="2">Uncharacterized protein</fullName>
    </submittedName>
</protein>
<dbReference type="Proteomes" id="UP000070504">
    <property type="component" value="Unassembled WGS sequence"/>
</dbReference>
<proteinExistence type="predicted"/>
<keyword evidence="1" id="KW-0472">Membrane</keyword>
<evidence type="ECO:0000256" key="1">
    <source>
        <dbReference type="SAM" id="Phobius"/>
    </source>
</evidence>
<keyword evidence="1" id="KW-1133">Transmembrane helix</keyword>
<evidence type="ECO:0000313" key="3">
    <source>
        <dbReference type="Proteomes" id="UP000070504"/>
    </source>
</evidence>
<organism evidence="2 3">
    <name type="scientific">candidate division MSBL1 archaeon SCGC-AAA382K21</name>
    <dbReference type="NCBI Taxonomy" id="1698283"/>
    <lineage>
        <taxon>Archaea</taxon>
        <taxon>Methanobacteriati</taxon>
        <taxon>Methanobacteriota</taxon>
        <taxon>candidate division MSBL1</taxon>
    </lineage>
</organism>
<dbReference type="AlphaFoldDB" id="A0A133VL43"/>
<accession>A0A133VL43</accession>
<keyword evidence="1" id="KW-0812">Transmembrane</keyword>
<feature type="transmembrane region" description="Helical" evidence="1">
    <location>
        <begin position="12"/>
        <end position="29"/>
    </location>
</feature>
<sequence length="69" mass="7861">MVDRKKIEKVSSHIFYLIAAISFFVVVVASQNYKVMFIGFLYIIGFVLVKVCMDISAAMIEKEHGKKSK</sequence>